<keyword evidence="3 9" id="KW-0819">tRNA processing</keyword>
<dbReference type="AlphaFoldDB" id="A0A1K1W1Y9"/>
<comment type="function">
    <text evidence="9">Catalyzes the conversion of epoxyqueuosine (oQ) to queuosine (Q), which is a hypermodified base found in the wobble positions of tRNA(Asp), tRNA(Asn), tRNA(His) and tRNA(Tyr).</text>
</comment>
<dbReference type="EC" id="1.17.99.6" evidence="9"/>
<dbReference type="PANTHER" id="PTHR30002:SF4">
    <property type="entry name" value="EPOXYQUEUOSINE REDUCTASE"/>
    <property type="match status" value="1"/>
</dbReference>
<dbReference type="PANTHER" id="PTHR30002">
    <property type="entry name" value="EPOXYQUEUOSINE REDUCTASE"/>
    <property type="match status" value="1"/>
</dbReference>
<dbReference type="EMBL" id="FPJW01000003">
    <property type="protein sequence ID" value="SFX31155.1"/>
    <property type="molecule type" value="Genomic_DNA"/>
</dbReference>
<evidence type="ECO:0000256" key="1">
    <source>
        <dbReference type="ARBA" id="ARBA00022485"/>
    </source>
</evidence>
<dbReference type="GO" id="GO:0052693">
    <property type="term" value="F:epoxyqueuosine reductase activity"/>
    <property type="evidence" value="ECO:0007669"/>
    <property type="project" value="UniProtKB-UniRule"/>
</dbReference>
<comment type="pathway">
    <text evidence="9">tRNA modification; tRNA-queuosine biosynthesis.</text>
</comment>
<evidence type="ECO:0000256" key="8">
    <source>
        <dbReference type="ARBA" id="ARBA00023014"/>
    </source>
</evidence>
<protein>
    <recommendedName>
        <fullName evidence="9">Epoxyqueuosine reductase</fullName>
        <ecNumber evidence="9">1.17.99.6</ecNumber>
    </recommendedName>
    <alternativeName>
        <fullName evidence="9">Queuosine biosynthesis protein QueG</fullName>
    </alternativeName>
</protein>
<dbReference type="GO" id="GO:0031419">
    <property type="term" value="F:cobalamin binding"/>
    <property type="evidence" value="ECO:0007669"/>
    <property type="project" value="UniProtKB-KW"/>
</dbReference>
<dbReference type="InterPro" id="IPR013542">
    <property type="entry name" value="QueG_DUF1730"/>
</dbReference>
<dbReference type="RefSeq" id="WP_072325457.1">
    <property type="nucleotide sequence ID" value="NZ_FPJW01000003.1"/>
</dbReference>
<comment type="subcellular location">
    <subcellularLocation>
        <location evidence="9">Cytoplasm</location>
    </subcellularLocation>
</comment>
<organism evidence="12 13">
    <name type="scientific">Marinospirillum alkaliphilum DSM 21637</name>
    <dbReference type="NCBI Taxonomy" id="1122209"/>
    <lineage>
        <taxon>Bacteria</taxon>
        <taxon>Pseudomonadati</taxon>
        <taxon>Pseudomonadota</taxon>
        <taxon>Gammaproteobacteria</taxon>
        <taxon>Oceanospirillales</taxon>
        <taxon>Oceanospirillaceae</taxon>
        <taxon>Marinospirillum</taxon>
    </lineage>
</organism>
<dbReference type="GO" id="GO:0051539">
    <property type="term" value="F:4 iron, 4 sulfur cluster binding"/>
    <property type="evidence" value="ECO:0007669"/>
    <property type="project" value="UniProtKB-KW"/>
</dbReference>
<evidence type="ECO:0000256" key="3">
    <source>
        <dbReference type="ARBA" id="ARBA00022694"/>
    </source>
</evidence>
<dbReference type="STRING" id="1122209.SAMN02745752_01217"/>
<dbReference type="FunFam" id="3.30.70.20:FF:000017">
    <property type="entry name" value="Epoxyqueuosine reductase"/>
    <property type="match status" value="1"/>
</dbReference>
<feature type="binding site" evidence="9">
    <location>
        <position position="234"/>
    </location>
    <ligand>
        <name>[4Fe-4S] cluster</name>
        <dbReference type="ChEBI" id="CHEBI:49883"/>
        <label>2</label>
    </ligand>
</feature>
<evidence type="ECO:0000313" key="12">
    <source>
        <dbReference type="EMBL" id="SFX31155.1"/>
    </source>
</evidence>
<feature type="binding site" evidence="9">
    <location>
        <position position="188"/>
    </location>
    <ligand>
        <name>cob(II)alamin</name>
        <dbReference type="ChEBI" id="CHEBI:16304"/>
    </ligand>
</feature>
<comment type="catalytic activity">
    <reaction evidence="9">
        <text>epoxyqueuosine(34) in tRNA + AH2 = queuosine(34) in tRNA + A + H2O</text>
        <dbReference type="Rhea" id="RHEA:32159"/>
        <dbReference type="Rhea" id="RHEA-COMP:18571"/>
        <dbReference type="Rhea" id="RHEA-COMP:18582"/>
        <dbReference type="ChEBI" id="CHEBI:13193"/>
        <dbReference type="ChEBI" id="CHEBI:15377"/>
        <dbReference type="ChEBI" id="CHEBI:17499"/>
        <dbReference type="ChEBI" id="CHEBI:194431"/>
        <dbReference type="ChEBI" id="CHEBI:194443"/>
        <dbReference type="EC" id="1.17.99.6"/>
    </reaction>
</comment>
<dbReference type="InterPro" id="IPR017900">
    <property type="entry name" value="4Fe4S_Fe_S_CS"/>
</dbReference>
<feature type="binding site" evidence="9">
    <location>
        <begin position="261"/>
        <end position="262"/>
    </location>
    <ligand>
        <name>cob(II)alamin</name>
        <dbReference type="ChEBI" id="CHEBI:16304"/>
    </ligand>
</feature>
<feature type="coiled-coil region" evidence="10">
    <location>
        <begin position="115"/>
        <end position="142"/>
    </location>
</feature>
<dbReference type="PROSITE" id="PS51379">
    <property type="entry name" value="4FE4S_FER_2"/>
    <property type="match status" value="1"/>
</dbReference>
<dbReference type="GO" id="GO:0005737">
    <property type="term" value="C:cytoplasm"/>
    <property type="evidence" value="ECO:0007669"/>
    <property type="project" value="UniProtKB-SubCell"/>
</dbReference>
<keyword evidence="9" id="KW-0170">Cobalt</keyword>
<evidence type="ECO:0000256" key="5">
    <source>
        <dbReference type="ARBA" id="ARBA00022785"/>
    </source>
</evidence>
<dbReference type="SUPFAM" id="SSF54862">
    <property type="entry name" value="4Fe-4S ferredoxins"/>
    <property type="match status" value="1"/>
</dbReference>
<keyword evidence="13" id="KW-1185">Reference proteome</keyword>
<comment type="similarity">
    <text evidence="9">Belongs to the QueG family.</text>
</comment>
<dbReference type="Pfam" id="PF13484">
    <property type="entry name" value="Fer4_16"/>
    <property type="match status" value="1"/>
</dbReference>
<evidence type="ECO:0000256" key="9">
    <source>
        <dbReference type="HAMAP-Rule" id="MF_00916"/>
    </source>
</evidence>
<dbReference type="UniPathway" id="UPA00392"/>
<gene>
    <name evidence="9" type="primary">queG</name>
    <name evidence="12" type="ORF">SAMN02745752_01217</name>
</gene>
<evidence type="ECO:0000313" key="13">
    <source>
        <dbReference type="Proteomes" id="UP000182350"/>
    </source>
</evidence>
<keyword evidence="10" id="KW-0175">Coiled coil</keyword>
<feature type="binding site" evidence="9">
    <location>
        <position position="177"/>
    </location>
    <ligand>
        <name>cob(II)alamin</name>
        <dbReference type="ChEBI" id="CHEBI:16304"/>
    </ligand>
</feature>
<feature type="binding site" evidence="9">
    <location>
        <position position="264"/>
    </location>
    <ligand>
        <name>[4Fe-4S] cluster</name>
        <dbReference type="ChEBI" id="CHEBI:49883"/>
        <label>2</label>
    </ligand>
</feature>
<comment type="cofactor">
    <cofactor evidence="9">
        <name>cob(II)alamin</name>
        <dbReference type="ChEBI" id="CHEBI:16304"/>
    </cofactor>
</comment>
<keyword evidence="9" id="KW-0846">Cobalamin</keyword>
<feature type="binding site" evidence="9">
    <location>
        <position position="211"/>
    </location>
    <ligand>
        <name>[4Fe-4S] cluster</name>
        <dbReference type="ChEBI" id="CHEBI:49883"/>
        <label>1</label>
    </ligand>
</feature>
<feature type="binding site" evidence="9">
    <location>
        <position position="261"/>
    </location>
    <ligand>
        <name>[4Fe-4S] cluster</name>
        <dbReference type="ChEBI" id="CHEBI:49883"/>
        <label>2</label>
    </ligand>
</feature>
<feature type="binding site" evidence="9">
    <location>
        <position position="236"/>
    </location>
    <ligand>
        <name>cob(II)alamin</name>
        <dbReference type="ChEBI" id="CHEBI:16304"/>
    </ligand>
</feature>
<accession>A0A1K1W1Y9</accession>
<dbReference type="Gene3D" id="3.30.70.20">
    <property type="match status" value="1"/>
</dbReference>
<keyword evidence="2 9" id="KW-0963">Cytoplasm</keyword>
<proteinExistence type="inferred from homology"/>
<keyword evidence="4 9" id="KW-0479">Metal-binding</keyword>
<dbReference type="InterPro" id="IPR004453">
    <property type="entry name" value="QueG"/>
</dbReference>
<evidence type="ECO:0000256" key="6">
    <source>
        <dbReference type="ARBA" id="ARBA00023002"/>
    </source>
</evidence>
<keyword evidence="7 9" id="KW-0408">Iron</keyword>
<dbReference type="Proteomes" id="UP000182350">
    <property type="component" value="Unassembled WGS sequence"/>
</dbReference>
<comment type="subunit">
    <text evidence="9">Monomer.</text>
</comment>
<evidence type="ECO:0000256" key="4">
    <source>
        <dbReference type="ARBA" id="ARBA00022723"/>
    </source>
</evidence>
<dbReference type="PROSITE" id="PS00198">
    <property type="entry name" value="4FE4S_FER_1"/>
    <property type="match status" value="1"/>
</dbReference>
<comment type="caution">
    <text evidence="9">Lacks conserved residue(s) required for the propagation of feature annotation.</text>
</comment>
<evidence type="ECO:0000259" key="11">
    <source>
        <dbReference type="PROSITE" id="PS51379"/>
    </source>
</evidence>
<dbReference type="GO" id="GO:0046872">
    <property type="term" value="F:metal ion binding"/>
    <property type="evidence" value="ECO:0007669"/>
    <property type="project" value="UniProtKB-KW"/>
</dbReference>
<evidence type="ECO:0000256" key="2">
    <source>
        <dbReference type="ARBA" id="ARBA00022490"/>
    </source>
</evidence>
<dbReference type="GO" id="GO:0008616">
    <property type="term" value="P:tRNA queuosine(34) biosynthetic process"/>
    <property type="evidence" value="ECO:0007669"/>
    <property type="project" value="UniProtKB-UniRule"/>
</dbReference>
<keyword evidence="1 9" id="KW-0004">4Fe-4S</keyword>
<feature type="binding site" evidence="9">
    <location>
        <position position="153"/>
    </location>
    <ligand>
        <name>cob(II)alamin</name>
        <dbReference type="ChEBI" id="CHEBI:16304"/>
    </ligand>
</feature>
<feature type="binding site" evidence="9">
    <location>
        <position position="174"/>
    </location>
    <ligand>
        <name>cob(II)alamin</name>
        <dbReference type="ChEBI" id="CHEBI:16304"/>
    </ligand>
</feature>
<feature type="binding site" evidence="9">
    <location>
        <position position="66"/>
    </location>
    <ligand>
        <name>cob(II)alamin</name>
        <dbReference type="ChEBI" id="CHEBI:16304"/>
    </ligand>
</feature>
<feature type="binding site" evidence="9">
    <location>
        <position position="214"/>
    </location>
    <ligand>
        <name>[4Fe-4S] cluster</name>
        <dbReference type="ChEBI" id="CHEBI:49883"/>
        <label>1</label>
    </ligand>
</feature>
<feature type="binding site" evidence="9">
    <location>
        <position position="268"/>
    </location>
    <ligand>
        <name>[4Fe-4S] cluster</name>
        <dbReference type="ChEBI" id="CHEBI:49883"/>
        <label>1</label>
    </ligand>
</feature>
<dbReference type="NCBIfam" id="TIGR00276">
    <property type="entry name" value="tRNA epoxyqueuosine(34) reductase QueG"/>
    <property type="match status" value="1"/>
</dbReference>
<comment type="cofactor">
    <cofactor evidence="9">
        <name>[4Fe-4S] cluster</name>
        <dbReference type="ChEBI" id="CHEBI:49883"/>
    </cofactor>
    <text evidence="9">Binds 2 [4Fe-4S] clusters per monomer.</text>
</comment>
<feature type="domain" description="4Fe-4S ferredoxin-type" evidence="11">
    <location>
        <begin position="199"/>
        <end position="228"/>
    </location>
</feature>
<dbReference type="Pfam" id="PF08331">
    <property type="entry name" value="QueG_DUF1730"/>
    <property type="match status" value="1"/>
</dbReference>
<reference evidence="12 13" key="1">
    <citation type="submission" date="2016-11" db="EMBL/GenBank/DDBJ databases">
        <authorList>
            <person name="Jaros S."/>
            <person name="Januszkiewicz K."/>
            <person name="Wedrychowicz H."/>
        </authorList>
    </citation>
    <scope>NUCLEOTIDE SEQUENCE [LARGE SCALE GENOMIC DNA]</scope>
    <source>
        <strain evidence="12 13">DSM 21637</strain>
    </source>
</reference>
<evidence type="ECO:0000256" key="10">
    <source>
        <dbReference type="SAM" id="Coils"/>
    </source>
</evidence>
<feature type="binding site" evidence="9">
    <location>
        <position position="218"/>
    </location>
    <ligand>
        <name>[4Fe-4S] cluster</name>
        <dbReference type="ChEBI" id="CHEBI:49883"/>
        <label>2</label>
    </ligand>
</feature>
<dbReference type="OrthoDB" id="9784571at2"/>
<keyword evidence="6 9" id="KW-0560">Oxidoreductase</keyword>
<feature type="binding site" evidence="9">
    <location>
        <position position="208"/>
    </location>
    <ligand>
        <name>[4Fe-4S] cluster</name>
        <dbReference type="ChEBI" id="CHEBI:49883"/>
        <label>1</label>
    </ligand>
</feature>
<keyword evidence="5 9" id="KW-0671">Queuosine biosynthesis</keyword>
<dbReference type="InterPro" id="IPR017896">
    <property type="entry name" value="4Fe4S_Fe-S-bd"/>
</dbReference>
<name>A0A1K1W1Y9_9GAMM</name>
<feature type="active site" description="Proton donor" evidence="9">
    <location>
        <position position="153"/>
    </location>
</feature>
<evidence type="ECO:0000256" key="7">
    <source>
        <dbReference type="ARBA" id="ARBA00023004"/>
    </source>
</evidence>
<sequence length="377" mass="41911">MIADSHLQPDLQRLADHIRQLARELGFSACGITGVDLGEHPAYLKKWLAAGYHGQMQWMENHLDKRCNPALLEPGTLSIISVRLDYLPPETQAIKVLNNPEQAYVSRYALGRDYHKLIRKRLAQLAEQINQHLQQLPALQAAFGELKSRAFTDSAPVLERGIAQQAGLGWIGKNCMLITPRAGSLFFLGELYLNLPLPPDPAFVKDHCGQCNACHTACPTQAFVADGVLDAQRCISYLTIELEGSIPLELRPLIGNRIFGCDDCQLVCPWTRFAPSTREKDFHPRHDLDSASLLELFNWDENTFLKNTEGSAIRRTGYTNWLRNLAVALGNAPHSNAVIQALKEKSQHPEAVVREHVEWALEGQLGKTATSGGVTTQ</sequence>
<dbReference type="HAMAP" id="MF_00916">
    <property type="entry name" value="QueG"/>
    <property type="match status" value="1"/>
</dbReference>
<keyword evidence="8 9" id="KW-0411">Iron-sulfur</keyword>